<feature type="region of interest" description="Disordered" evidence="1">
    <location>
        <begin position="150"/>
        <end position="172"/>
    </location>
</feature>
<organism evidence="2 3">
    <name type="scientific">Colletotrichum melonis</name>
    <dbReference type="NCBI Taxonomy" id="1209925"/>
    <lineage>
        <taxon>Eukaryota</taxon>
        <taxon>Fungi</taxon>
        <taxon>Dikarya</taxon>
        <taxon>Ascomycota</taxon>
        <taxon>Pezizomycotina</taxon>
        <taxon>Sordariomycetes</taxon>
        <taxon>Hypocreomycetidae</taxon>
        <taxon>Glomerellales</taxon>
        <taxon>Glomerellaceae</taxon>
        <taxon>Colletotrichum</taxon>
        <taxon>Colletotrichum acutatum species complex</taxon>
    </lineage>
</organism>
<evidence type="ECO:0000256" key="1">
    <source>
        <dbReference type="SAM" id="MobiDB-lite"/>
    </source>
</evidence>
<gene>
    <name evidence="2" type="ORF">CMEL01_07590</name>
</gene>
<comment type="caution">
    <text evidence="2">The sequence shown here is derived from an EMBL/GenBank/DDBJ whole genome shotgun (WGS) entry which is preliminary data.</text>
</comment>
<feature type="compositionally biased region" description="Low complexity" evidence="1">
    <location>
        <begin position="150"/>
        <end position="162"/>
    </location>
</feature>
<dbReference type="AlphaFoldDB" id="A0AAI9XHG9"/>
<dbReference type="Proteomes" id="UP001239795">
    <property type="component" value="Unassembled WGS sequence"/>
</dbReference>
<keyword evidence="3" id="KW-1185">Reference proteome</keyword>
<name>A0AAI9XHG9_9PEZI</name>
<sequence length="290" mass="32654">MIRPRYQGTYNKSTFTQEHQSTLVQQPTTITIRSLTSLLKPKNPETSINPIHLNLNFLPLHDPLPTSHKLPIHDSLQPLRKPRLPIHLNPQIPPTENHTHEPFLRQPRHIDIGIVTQLLETASPVQPVGHAELVALGFCGDLTLPESIRPPTTTTGNTPNDTMKPSISPVKLPRPRQQTYKTIVKRVGCVDYLRCGREHSPEDIEALLGEITCLCFWIHVRFYRMTISLISLPSWTAVRLSDFEMGVRGASGGFEKLKRKTLDRGQDFLSFFGGGRWRGQVCGEACARLG</sequence>
<protein>
    <submittedName>
        <fullName evidence="2">Uncharacterized protein</fullName>
    </submittedName>
</protein>
<evidence type="ECO:0000313" key="3">
    <source>
        <dbReference type="Proteomes" id="UP001239795"/>
    </source>
</evidence>
<evidence type="ECO:0000313" key="2">
    <source>
        <dbReference type="EMBL" id="KAK1450254.1"/>
    </source>
</evidence>
<reference evidence="2 3" key="1">
    <citation type="submission" date="2016-10" db="EMBL/GenBank/DDBJ databases">
        <title>The genome sequence of Colletotrichum fioriniae PJ7.</title>
        <authorList>
            <person name="Baroncelli R."/>
        </authorList>
    </citation>
    <scope>NUCLEOTIDE SEQUENCE [LARGE SCALE GENOMIC DNA]</scope>
    <source>
        <strain evidence="2">Col 31</strain>
    </source>
</reference>
<dbReference type="EMBL" id="MLGG01000057">
    <property type="protein sequence ID" value="KAK1450254.1"/>
    <property type="molecule type" value="Genomic_DNA"/>
</dbReference>
<proteinExistence type="predicted"/>
<accession>A0AAI9XHG9</accession>